<dbReference type="GO" id="GO:0019867">
    <property type="term" value="C:outer membrane"/>
    <property type="evidence" value="ECO:0007669"/>
    <property type="project" value="TreeGrafter"/>
</dbReference>
<keyword evidence="4" id="KW-0961">Cell wall biogenesis/degradation</keyword>
<reference evidence="6 7" key="1">
    <citation type="journal article" date="2018" name="Nat. Biotechnol.">
        <title>A standardized bacterial taxonomy based on genome phylogeny substantially revises the tree of life.</title>
        <authorList>
            <person name="Parks D.H."/>
            <person name="Chuvochina M."/>
            <person name="Waite D.W."/>
            <person name="Rinke C."/>
            <person name="Skarshewski A."/>
            <person name="Chaumeil P.A."/>
            <person name="Hugenholtz P."/>
        </authorList>
    </citation>
    <scope>NUCLEOTIDE SEQUENCE [LARGE SCALE GENOMIC DNA]</scope>
    <source>
        <strain evidence="6">UBA9359</strain>
    </source>
</reference>
<proteinExistence type="predicted"/>
<evidence type="ECO:0000256" key="4">
    <source>
        <dbReference type="ARBA" id="ARBA00023316"/>
    </source>
</evidence>
<dbReference type="GO" id="GO:0008745">
    <property type="term" value="F:N-acetylmuramoyl-L-alanine amidase activity"/>
    <property type="evidence" value="ECO:0007669"/>
    <property type="project" value="UniProtKB-EC"/>
</dbReference>
<dbReference type="SMART" id="SM00644">
    <property type="entry name" value="Ami_2"/>
    <property type="match status" value="1"/>
</dbReference>
<dbReference type="CDD" id="cd06583">
    <property type="entry name" value="PGRP"/>
    <property type="match status" value="1"/>
</dbReference>
<dbReference type="InterPro" id="IPR002502">
    <property type="entry name" value="Amidase_domain"/>
</dbReference>
<evidence type="ECO:0000259" key="5">
    <source>
        <dbReference type="SMART" id="SM00644"/>
    </source>
</evidence>
<dbReference type="PROSITE" id="PS51257">
    <property type="entry name" value="PROKAR_LIPOPROTEIN"/>
    <property type="match status" value="1"/>
</dbReference>
<dbReference type="Pfam" id="PF01510">
    <property type="entry name" value="Amidase_2"/>
    <property type="match status" value="1"/>
</dbReference>
<sequence length="319" mass="36335">MTYFRKILILGGLGLLISCSSNPYRTTNKIYKKKAKAYAKELSRFPLEENPNDSALNYGEYAVGTTNFNLRRPNFVVIHHTAQDSTIQTLNTFTIPRTQVSSHYVIGDDGAVFHMLNNYYRAWHGGVGQWGHTTDLNSASIGIELDNNGKEAFSEAQISSLLDVLKQLKEDYKIPAANFVGHLDIAPGRKTDPSADFPWKRLAEEGYGIWYDAERIENIQFEHQFFTENHLKIDNINPAFKQRIPLLDRYLFPDVIPSDFTIAEALRIIGYNIDDLDAAIKSFQIHFLQEKDHVNGILNAEGIKILYDLYQKSLLEARS</sequence>
<dbReference type="GO" id="GO:0009254">
    <property type="term" value="P:peptidoglycan turnover"/>
    <property type="evidence" value="ECO:0007669"/>
    <property type="project" value="TreeGrafter"/>
</dbReference>
<dbReference type="Proteomes" id="UP000264330">
    <property type="component" value="Unassembled WGS sequence"/>
</dbReference>
<comment type="caution">
    <text evidence="6">The sequence shown here is derived from an EMBL/GenBank/DDBJ whole genome shotgun (WGS) entry which is preliminary data.</text>
</comment>
<accession>A0A3D5IXW4</accession>
<dbReference type="InterPro" id="IPR036505">
    <property type="entry name" value="Amidase/PGRP_sf"/>
</dbReference>
<dbReference type="PANTHER" id="PTHR30417:SF1">
    <property type="entry name" value="N-ACETYLMURAMOYL-L-ALANINE AMIDASE AMID"/>
    <property type="match status" value="1"/>
</dbReference>
<dbReference type="GO" id="GO:0071555">
    <property type="term" value="P:cell wall organization"/>
    <property type="evidence" value="ECO:0007669"/>
    <property type="project" value="UniProtKB-KW"/>
</dbReference>
<name>A0A3D5IXW4_9FLAO</name>
<dbReference type="SUPFAM" id="SSF47090">
    <property type="entry name" value="PGBD-like"/>
    <property type="match status" value="1"/>
</dbReference>
<dbReference type="InterPro" id="IPR036365">
    <property type="entry name" value="PGBD-like_sf"/>
</dbReference>
<dbReference type="EC" id="3.5.1.28" evidence="2"/>
<comment type="catalytic activity">
    <reaction evidence="1">
        <text>Hydrolyzes the link between N-acetylmuramoyl residues and L-amino acid residues in certain cell-wall glycopeptides.</text>
        <dbReference type="EC" id="3.5.1.28"/>
    </reaction>
</comment>
<dbReference type="RefSeq" id="WP_013074058.1">
    <property type="nucleotide sequence ID" value="NZ_CAJXAW010000099.1"/>
</dbReference>
<dbReference type="GO" id="GO:0009253">
    <property type="term" value="P:peptidoglycan catabolic process"/>
    <property type="evidence" value="ECO:0007669"/>
    <property type="project" value="InterPro"/>
</dbReference>
<feature type="domain" description="N-acetylmuramoyl-L-alanine amidase" evidence="5">
    <location>
        <begin position="63"/>
        <end position="194"/>
    </location>
</feature>
<dbReference type="InterPro" id="IPR051206">
    <property type="entry name" value="NAMLAA_amidase_2"/>
</dbReference>
<dbReference type="SUPFAM" id="SSF55846">
    <property type="entry name" value="N-acetylmuramoyl-L-alanine amidase-like"/>
    <property type="match status" value="1"/>
</dbReference>
<dbReference type="Gene3D" id="3.40.80.10">
    <property type="entry name" value="Peptidoglycan recognition protein-like"/>
    <property type="match status" value="1"/>
</dbReference>
<dbReference type="OMA" id="NEYFRAW"/>
<evidence type="ECO:0000256" key="1">
    <source>
        <dbReference type="ARBA" id="ARBA00001561"/>
    </source>
</evidence>
<dbReference type="AlphaFoldDB" id="A0A3D5IXW4"/>
<evidence type="ECO:0000256" key="3">
    <source>
        <dbReference type="ARBA" id="ARBA00022801"/>
    </source>
</evidence>
<keyword evidence="3" id="KW-0378">Hydrolase</keyword>
<evidence type="ECO:0000313" key="6">
    <source>
        <dbReference type="EMBL" id="HCV80725.1"/>
    </source>
</evidence>
<gene>
    <name evidence="6" type="ORF">DGQ38_06710</name>
</gene>
<dbReference type="EMBL" id="DPMF01000156">
    <property type="protein sequence ID" value="HCV80725.1"/>
    <property type="molecule type" value="Genomic_DNA"/>
</dbReference>
<evidence type="ECO:0000256" key="2">
    <source>
        <dbReference type="ARBA" id="ARBA00011901"/>
    </source>
</evidence>
<evidence type="ECO:0000313" key="7">
    <source>
        <dbReference type="Proteomes" id="UP000264330"/>
    </source>
</evidence>
<organism evidence="6 7">
    <name type="scientific">Zunongwangia profunda</name>
    <dbReference type="NCBI Taxonomy" id="398743"/>
    <lineage>
        <taxon>Bacteria</taxon>
        <taxon>Pseudomonadati</taxon>
        <taxon>Bacteroidota</taxon>
        <taxon>Flavobacteriia</taxon>
        <taxon>Flavobacteriales</taxon>
        <taxon>Flavobacteriaceae</taxon>
        <taxon>Zunongwangia</taxon>
    </lineage>
</organism>
<dbReference type="PANTHER" id="PTHR30417">
    <property type="entry name" value="N-ACETYLMURAMOYL-L-ALANINE AMIDASE AMID"/>
    <property type="match status" value="1"/>
</dbReference>
<protein>
    <recommendedName>
        <fullName evidence="2">N-acetylmuramoyl-L-alanine amidase</fullName>
        <ecNumber evidence="2">3.5.1.28</ecNumber>
    </recommendedName>
</protein>